<dbReference type="Gene3D" id="3.30.1560.10">
    <property type="entry name" value="Mago nashi"/>
    <property type="match status" value="1"/>
</dbReference>
<dbReference type="PANTHER" id="PTHR12638">
    <property type="entry name" value="PROTEIN MAGO NASHI HOMOLOG"/>
    <property type="match status" value="1"/>
</dbReference>
<gene>
    <name evidence="4" type="ORF">AKO1_014427</name>
</gene>
<protein>
    <submittedName>
        <fullName evidence="4">Protein mago nashi MAGOH</fullName>
    </submittedName>
</protein>
<comment type="similarity">
    <text evidence="2">Belongs to the mago nashi family.</text>
</comment>
<evidence type="ECO:0000256" key="3">
    <source>
        <dbReference type="ARBA" id="ARBA00023242"/>
    </source>
</evidence>
<sequence length="152" mass="17650">MSEDQSEFYLRYYVGHKGKFGHEYLEFEFNPSGLLKYTNNSLYKRDGTIHKEVYVSSNVINELKKIVEDSEIIKEDDTNWPESDSVGCQELEIVLGNDHVSFNTSKIGTLLEVNRTKDPEGLTNFYYLTQDLKSFVFSLISLHFKVKPFSNQ</sequence>
<dbReference type="Pfam" id="PF02792">
    <property type="entry name" value="Mago_nashi"/>
    <property type="match status" value="1"/>
</dbReference>
<evidence type="ECO:0000313" key="4">
    <source>
        <dbReference type="EMBL" id="KAL0482574.1"/>
    </source>
</evidence>
<dbReference type="Proteomes" id="UP001431209">
    <property type="component" value="Unassembled WGS sequence"/>
</dbReference>
<evidence type="ECO:0000256" key="2">
    <source>
        <dbReference type="ARBA" id="ARBA00009270"/>
    </source>
</evidence>
<dbReference type="FunFam" id="3.30.1560.10:FF:000001">
    <property type="entry name" value="Protein mago nashi homolog"/>
    <property type="match status" value="1"/>
</dbReference>
<dbReference type="InterPro" id="IPR036605">
    <property type="entry name" value="Mago_nashi_sf"/>
</dbReference>
<reference evidence="4 5" key="1">
    <citation type="submission" date="2024-03" db="EMBL/GenBank/DDBJ databases">
        <title>The Acrasis kona genome and developmental transcriptomes reveal deep origins of eukaryotic multicellular pathways.</title>
        <authorList>
            <person name="Sheikh S."/>
            <person name="Fu C.-J."/>
            <person name="Brown M.W."/>
            <person name="Baldauf S.L."/>
        </authorList>
    </citation>
    <scope>NUCLEOTIDE SEQUENCE [LARGE SCALE GENOMIC DNA]</scope>
    <source>
        <strain evidence="4 5">ATCC MYA-3509</strain>
    </source>
</reference>
<dbReference type="PANTHER" id="PTHR12638:SF0">
    <property type="entry name" value="MAGO HOMOLOG, EXON JUNCTION COMPLEX SUBUNIT-RELATED"/>
    <property type="match status" value="1"/>
</dbReference>
<evidence type="ECO:0000256" key="1">
    <source>
        <dbReference type="ARBA" id="ARBA00004123"/>
    </source>
</evidence>
<accession>A0AAW2YZM5</accession>
<proteinExistence type="inferred from homology"/>
<dbReference type="GO" id="GO:0008380">
    <property type="term" value="P:RNA splicing"/>
    <property type="evidence" value="ECO:0007669"/>
    <property type="project" value="InterPro"/>
</dbReference>
<organism evidence="4 5">
    <name type="scientific">Acrasis kona</name>
    <dbReference type="NCBI Taxonomy" id="1008807"/>
    <lineage>
        <taxon>Eukaryota</taxon>
        <taxon>Discoba</taxon>
        <taxon>Heterolobosea</taxon>
        <taxon>Tetramitia</taxon>
        <taxon>Eutetramitia</taxon>
        <taxon>Acrasidae</taxon>
        <taxon>Acrasis</taxon>
    </lineage>
</organism>
<keyword evidence="3" id="KW-0539">Nucleus</keyword>
<name>A0AAW2YZM5_9EUKA</name>
<dbReference type="CDD" id="cd11295">
    <property type="entry name" value="Mago_nashi"/>
    <property type="match status" value="1"/>
</dbReference>
<dbReference type="AlphaFoldDB" id="A0AAW2YZM5"/>
<comment type="subcellular location">
    <subcellularLocation>
        <location evidence="1">Nucleus</location>
    </subcellularLocation>
</comment>
<dbReference type="GO" id="GO:0035145">
    <property type="term" value="C:exon-exon junction complex"/>
    <property type="evidence" value="ECO:0007669"/>
    <property type="project" value="InterPro"/>
</dbReference>
<comment type="caution">
    <text evidence="4">The sequence shown here is derived from an EMBL/GenBank/DDBJ whole genome shotgun (WGS) entry which is preliminary data.</text>
</comment>
<evidence type="ECO:0000313" key="5">
    <source>
        <dbReference type="Proteomes" id="UP001431209"/>
    </source>
</evidence>
<keyword evidence="5" id="KW-1185">Reference proteome</keyword>
<dbReference type="SUPFAM" id="SSF89817">
    <property type="entry name" value="Mago nashi protein"/>
    <property type="match status" value="1"/>
</dbReference>
<dbReference type="EMBL" id="JAOPGA020000870">
    <property type="protein sequence ID" value="KAL0482574.1"/>
    <property type="molecule type" value="Genomic_DNA"/>
</dbReference>
<dbReference type="InterPro" id="IPR004023">
    <property type="entry name" value="Mago_nashi"/>
</dbReference>